<organism evidence="1 2">
    <name type="scientific">Sporormia fimetaria CBS 119925</name>
    <dbReference type="NCBI Taxonomy" id="1340428"/>
    <lineage>
        <taxon>Eukaryota</taxon>
        <taxon>Fungi</taxon>
        <taxon>Dikarya</taxon>
        <taxon>Ascomycota</taxon>
        <taxon>Pezizomycotina</taxon>
        <taxon>Dothideomycetes</taxon>
        <taxon>Pleosporomycetidae</taxon>
        <taxon>Pleosporales</taxon>
        <taxon>Sporormiaceae</taxon>
        <taxon>Sporormia</taxon>
    </lineage>
</organism>
<dbReference type="AlphaFoldDB" id="A0A6A6V289"/>
<name>A0A6A6V289_9PLEO</name>
<evidence type="ECO:0000313" key="1">
    <source>
        <dbReference type="EMBL" id="KAF2743431.1"/>
    </source>
</evidence>
<keyword evidence="2" id="KW-1185">Reference proteome</keyword>
<accession>A0A6A6V289</accession>
<dbReference type="EMBL" id="MU006597">
    <property type="protein sequence ID" value="KAF2743431.1"/>
    <property type="molecule type" value="Genomic_DNA"/>
</dbReference>
<evidence type="ECO:0000313" key="2">
    <source>
        <dbReference type="Proteomes" id="UP000799440"/>
    </source>
</evidence>
<gene>
    <name evidence="1" type="ORF">M011DRAFT_221214</name>
</gene>
<sequence>MVRVALPLFSTPTRGRACVALEPPSFLCPLPHPIPILIPPFSSPSSAKSTFLPHAHSQPQHLILSLQVRHLLLPGTADCHLHLPQSATVCHLHDTRRRAYPPASAPCDTYMAARAS</sequence>
<dbReference type="Proteomes" id="UP000799440">
    <property type="component" value="Unassembled WGS sequence"/>
</dbReference>
<reference evidence="1" key="1">
    <citation type="journal article" date="2020" name="Stud. Mycol.">
        <title>101 Dothideomycetes genomes: a test case for predicting lifestyles and emergence of pathogens.</title>
        <authorList>
            <person name="Haridas S."/>
            <person name="Albert R."/>
            <person name="Binder M."/>
            <person name="Bloem J."/>
            <person name="Labutti K."/>
            <person name="Salamov A."/>
            <person name="Andreopoulos B."/>
            <person name="Baker S."/>
            <person name="Barry K."/>
            <person name="Bills G."/>
            <person name="Bluhm B."/>
            <person name="Cannon C."/>
            <person name="Castanera R."/>
            <person name="Culley D."/>
            <person name="Daum C."/>
            <person name="Ezra D."/>
            <person name="Gonzalez J."/>
            <person name="Henrissat B."/>
            <person name="Kuo A."/>
            <person name="Liang C."/>
            <person name="Lipzen A."/>
            <person name="Lutzoni F."/>
            <person name="Magnuson J."/>
            <person name="Mondo S."/>
            <person name="Nolan M."/>
            <person name="Ohm R."/>
            <person name="Pangilinan J."/>
            <person name="Park H.-J."/>
            <person name="Ramirez L."/>
            <person name="Alfaro M."/>
            <person name="Sun H."/>
            <person name="Tritt A."/>
            <person name="Yoshinaga Y."/>
            <person name="Zwiers L.-H."/>
            <person name="Turgeon B."/>
            <person name="Goodwin S."/>
            <person name="Spatafora J."/>
            <person name="Crous P."/>
            <person name="Grigoriev I."/>
        </authorList>
    </citation>
    <scope>NUCLEOTIDE SEQUENCE</scope>
    <source>
        <strain evidence="1">CBS 119925</strain>
    </source>
</reference>
<protein>
    <submittedName>
        <fullName evidence="1">Uncharacterized protein</fullName>
    </submittedName>
</protein>
<proteinExistence type="predicted"/>